<name>M2PEI6_CERS8</name>
<dbReference type="Gene3D" id="1.20.1280.50">
    <property type="match status" value="1"/>
</dbReference>
<evidence type="ECO:0000259" key="1">
    <source>
        <dbReference type="PROSITE" id="PS50181"/>
    </source>
</evidence>
<proteinExistence type="predicted"/>
<dbReference type="SUPFAM" id="SSF81383">
    <property type="entry name" value="F-box domain"/>
    <property type="match status" value="1"/>
</dbReference>
<protein>
    <recommendedName>
        <fullName evidence="1">F-box domain-containing protein</fullName>
    </recommendedName>
</protein>
<dbReference type="HOGENOM" id="CLU_040052_0_0_1"/>
<dbReference type="Pfam" id="PF12937">
    <property type="entry name" value="F-box-like"/>
    <property type="match status" value="1"/>
</dbReference>
<dbReference type="AlphaFoldDB" id="M2PEI6"/>
<dbReference type="InterPro" id="IPR036047">
    <property type="entry name" value="F-box-like_dom_sf"/>
</dbReference>
<keyword evidence="3" id="KW-1185">Reference proteome</keyword>
<accession>M2PEI6</accession>
<dbReference type="InterPro" id="IPR001810">
    <property type="entry name" value="F-box_dom"/>
</dbReference>
<gene>
    <name evidence="2" type="ORF">CERSUDRAFT_117172</name>
</gene>
<sequence length="518" mass="58032">MTQIPVELTLLIFSDLDFRQVLRCRQACKSFRDIVDSDAAIQYKINLALGCMEDNPSNRLGIIKKKNLLRLHQMAWWNLSPAALAPFKGDETTSGPRRWGAYISSTGRGELTHTKVNQLPSQIRRIPGASWYLGDIAEGNSGEIVRLDPAQNLILVFGDAWDELDQNGDVTTWIAVYPISMIDGAAHPAAASPTLPIVVDGTIAHQHIDVFGDYFIFVEILHRTSMELRVFNWKTGNVHLWLRGYGIGECNFISDSHIIISLLGMKNVRWRSTSCLAIAKVDPEQIVTQAMKPKGSSFVCILRYPNSRLSSINLNVLTAGSYAMCEPYKTDVPFRYANEHALVDIRLGISRDLELIHLIPLSILRRIIGDTNGVTRVFQWEDWAMETFLLNLDDYCTDRGLCRTKLLAARGVENGWCLRLYDFNQRLVKLAQSCAPDALKELGAEGEIVQLSSNIPEDVARAFPLPPRFCYMVEKVLGARLFHSTALNHTPHLTLGEDWIEFGALMAEGGIGKFLAVF</sequence>
<evidence type="ECO:0000313" key="2">
    <source>
        <dbReference type="EMBL" id="EMD34289.1"/>
    </source>
</evidence>
<organism evidence="2 3">
    <name type="scientific">Ceriporiopsis subvermispora (strain B)</name>
    <name type="common">White-rot fungus</name>
    <name type="synonym">Gelatoporia subvermispora</name>
    <dbReference type="NCBI Taxonomy" id="914234"/>
    <lineage>
        <taxon>Eukaryota</taxon>
        <taxon>Fungi</taxon>
        <taxon>Dikarya</taxon>
        <taxon>Basidiomycota</taxon>
        <taxon>Agaricomycotina</taxon>
        <taxon>Agaricomycetes</taxon>
        <taxon>Polyporales</taxon>
        <taxon>Gelatoporiaceae</taxon>
        <taxon>Gelatoporia</taxon>
    </lineage>
</organism>
<dbReference type="SMART" id="SM00256">
    <property type="entry name" value="FBOX"/>
    <property type="match status" value="1"/>
</dbReference>
<reference evidence="2 3" key="1">
    <citation type="journal article" date="2012" name="Proc. Natl. Acad. Sci. U.S.A.">
        <title>Comparative genomics of Ceriporiopsis subvermispora and Phanerochaete chrysosporium provide insight into selective ligninolysis.</title>
        <authorList>
            <person name="Fernandez-Fueyo E."/>
            <person name="Ruiz-Duenas F.J."/>
            <person name="Ferreira P."/>
            <person name="Floudas D."/>
            <person name="Hibbett D.S."/>
            <person name="Canessa P."/>
            <person name="Larrondo L.F."/>
            <person name="James T.Y."/>
            <person name="Seelenfreund D."/>
            <person name="Lobos S."/>
            <person name="Polanco R."/>
            <person name="Tello M."/>
            <person name="Honda Y."/>
            <person name="Watanabe T."/>
            <person name="Watanabe T."/>
            <person name="Ryu J.S."/>
            <person name="Kubicek C.P."/>
            <person name="Schmoll M."/>
            <person name="Gaskell J."/>
            <person name="Hammel K.E."/>
            <person name="St John F.J."/>
            <person name="Vanden Wymelenberg A."/>
            <person name="Sabat G."/>
            <person name="Splinter BonDurant S."/>
            <person name="Syed K."/>
            <person name="Yadav J.S."/>
            <person name="Doddapaneni H."/>
            <person name="Subramanian V."/>
            <person name="Lavin J.L."/>
            <person name="Oguiza J.A."/>
            <person name="Perez G."/>
            <person name="Pisabarro A.G."/>
            <person name="Ramirez L."/>
            <person name="Santoyo F."/>
            <person name="Master E."/>
            <person name="Coutinho P.M."/>
            <person name="Henrissat B."/>
            <person name="Lombard V."/>
            <person name="Magnuson J.K."/>
            <person name="Kuees U."/>
            <person name="Hori C."/>
            <person name="Igarashi K."/>
            <person name="Samejima M."/>
            <person name="Held B.W."/>
            <person name="Barry K.W."/>
            <person name="LaButti K.M."/>
            <person name="Lapidus A."/>
            <person name="Lindquist E.A."/>
            <person name="Lucas S.M."/>
            <person name="Riley R."/>
            <person name="Salamov A.A."/>
            <person name="Hoffmeister D."/>
            <person name="Schwenk D."/>
            <person name="Hadar Y."/>
            <person name="Yarden O."/>
            <person name="de Vries R.P."/>
            <person name="Wiebenga A."/>
            <person name="Stenlid J."/>
            <person name="Eastwood D."/>
            <person name="Grigoriev I.V."/>
            <person name="Berka R.M."/>
            <person name="Blanchette R.A."/>
            <person name="Kersten P."/>
            <person name="Martinez A.T."/>
            <person name="Vicuna R."/>
            <person name="Cullen D."/>
        </authorList>
    </citation>
    <scope>NUCLEOTIDE SEQUENCE [LARGE SCALE GENOMIC DNA]</scope>
    <source>
        <strain evidence="2 3">B</strain>
    </source>
</reference>
<dbReference type="OrthoDB" id="2745718at2759"/>
<dbReference type="PROSITE" id="PS50181">
    <property type="entry name" value="FBOX"/>
    <property type="match status" value="1"/>
</dbReference>
<dbReference type="EMBL" id="KB445803">
    <property type="protein sequence ID" value="EMD34289.1"/>
    <property type="molecule type" value="Genomic_DNA"/>
</dbReference>
<evidence type="ECO:0000313" key="3">
    <source>
        <dbReference type="Proteomes" id="UP000016930"/>
    </source>
</evidence>
<dbReference type="Proteomes" id="UP000016930">
    <property type="component" value="Unassembled WGS sequence"/>
</dbReference>
<dbReference type="CDD" id="cd09917">
    <property type="entry name" value="F-box_SF"/>
    <property type="match status" value="1"/>
</dbReference>
<feature type="domain" description="F-box" evidence="1">
    <location>
        <begin position="1"/>
        <end position="44"/>
    </location>
</feature>